<dbReference type="InterPro" id="IPR039425">
    <property type="entry name" value="RNA_pol_sigma-70-like"/>
</dbReference>
<dbReference type="Gene3D" id="1.10.10.10">
    <property type="entry name" value="Winged helix-like DNA-binding domain superfamily/Winged helix DNA-binding domain"/>
    <property type="match status" value="1"/>
</dbReference>
<dbReference type="InterPro" id="IPR013324">
    <property type="entry name" value="RNA_pol_sigma_r3/r4-like"/>
</dbReference>
<accession>A0A6N3FDN5</accession>
<proteinExistence type="inferred from homology"/>
<protein>
    <submittedName>
        <fullName evidence="7">ECF RNA polymerase sigma factor SigE</fullName>
    </submittedName>
</protein>
<dbReference type="Pfam" id="PF04542">
    <property type="entry name" value="Sigma70_r2"/>
    <property type="match status" value="1"/>
</dbReference>
<evidence type="ECO:0000256" key="4">
    <source>
        <dbReference type="ARBA" id="ARBA00023163"/>
    </source>
</evidence>
<dbReference type="InterPro" id="IPR013325">
    <property type="entry name" value="RNA_pol_sigma_r2"/>
</dbReference>
<reference evidence="7" key="1">
    <citation type="submission" date="2019-11" db="EMBL/GenBank/DDBJ databases">
        <authorList>
            <person name="Feng L."/>
        </authorList>
    </citation>
    <scope>NUCLEOTIDE SEQUENCE</scope>
    <source>
        <strain evidence="7">CTertiumLFYP3</strain>
    </source>
</reference>
<dbReference type="InterPro" id="IPR007627">
    <property type="entry name" value="RNA_pol_sigma70_r2"/>
</dbReference>
<evidence type="ECO:0000259" key="5">
    <source>
        <dbReference type="Pfam" id="PF04542"/>
    </source>
</evidence>
<comment type="similarity">
    <text evidence="1">Belongs to the sigma-70 factor family. ECF subfamily.</text>
</comment>
<name>A0A6N3FDN5_9CLOT</name>
<dbReference type="GO" id="GO:0003677">
    <property type="term" value="F:DNA binding"/>
    <property type="evidence" value="ECO:0007669"/>
    <property type="project" value="InterPro"/>
</dbReference>
<feature type="domain" description="RNA polymerase sigma factor 70 region 4 type 2" evidence="6">
    <location>
        <begin position="128"/>
        <end position="179"/>
    </location>
</feature>
<feature type="domain" description="RNA polymerase sigma-70 region 2" evidence="5">
    <location>
        <begin position="40"/>
        <end position="107"/>
    </location>
</feature>
<keyword evidence="4" id="KW-0804">Transcription</keyword>
<sequence length="186" mass="21814">MNTSSIIPIGLRSKRYKGIENKDSKVTLAINGDKEAFNSLIEENMKSLYIVARGILNSEYDIEDAFQNTIVKAYEKIPYLKNQEYFKTWITRILINECNNIIRRNKKFIYMEDLQTDMNYEDKYKDLDLIKAIDSLSDDLRLTTWLFYFNDMSIDEISGLLKIAKGTVKSRLSRSREKIYNIMSEG</sequence>
<dbReference type="AlphaFoldDB" id="A0A6N3FDN5"/>
<dbReference type="GO" id="GO:0006352">
    <property type="term" value="P:DNA-templated transcription initiation"/>
    <property type="evidence" value="ECO:0007669"/>
    <property type="project" value="InterPro"/>
</dbReference>
<evidence type="ECO:0000256" key="3">
    <source>
        <dbReference type="ARBA" id="ARBA00023082"/>
    </source>
</evidence>
<dbReference type="Pfam" id="PF08281">
    <property type="entry name" value="Sigma70_r4_2"/>
    <property type="match status" value="1"/>
</dbReference>
<dbReference type="EMBL" id="CACRTO010000037">
    <property type="protein sequence ID" value="VYU50080.1"/>
    <property type="molecule type" value="Genomic_DNA"/>
</dbReference>
<evidence type="ECO:0000256" key="2">
    <source>
        <dbReference type="ARBA" id="ARBA00023015"/>
    </source>
</evidence>
<dbReference type="InterPro" id="IPR036388">
    <property type="entry name" value="WH-like_DNA-bd_sf"/>
</dbReference>
<dbReference type="NCBIfam" id="TIGR02937">
    <property type="entry name" value="sigma70-ECF"/>
    <property type="match status" value="1"/>
</dbReference>
<dbReference type="SUPFAM" id="SSF88659">
    <property type="entry name" value="Sigma3 and sigma4 domains of RNA polymerase sigma factors"/>
    <property type="match status" value="1"/>
</dbReference>
<dbReference type="SUPFAM" id="SSF88946">
    <property type="entry name" value="Sigma2 domain of RNA polymerase sigma factors"/>
    <property type="match status" value="1"/>
</dbReference>
<organism evidence="7">
    <name type="scientific">Clostridium tertium</name>
    <dbReference type="NCBI Taxonomy" id="1559"/>
    <lineage>
        <taxon>Bacteria</taxon>
        <taxon>Bacillati</taxon>
        <taxon>Bacillota</taxon>
        <taxon>Clostridia</taxon>
        <taxon>Eubacteriales</taxon>
        <taxon>Clostridiaceae</taxon>
        <taxon>Clostridium</taxon>
    </lineage>
</organism>
<dbReference type="Gene3D" id="1.10.1740.10">
    <property type="match status" value="1"/>
</dbReference>
<evidence type="ECO:0000313" key="7">
    <source>
        <dbReference type="EMBL" id="VYU50080.1"/>
    </source>
</evidence>
<gene>
    <name evidence="7" type="primary">sigE_2</name>
    <name evidence="7" type="ORF">CTLFYP3_02632</name>
</gene>
<evidence type="ECO:0000256" key="1">
    <source>
        <dbReference type="ARBA" id="ARBA00010641"/>
    </source>
</evidence>
<dbReference type="InterPro" id="IPR014284">
    <property type="entry name" value="RNA_pol_sigma-70_dom"/>
</dbReference>
<dbReference type="PANTHER" id="PTHR43133">
    <property type="entry name" value="RNA POLYMERASE ECF-TYPE SIGMA FACTO"/>
    <property type="match status" value="1"/>
</dbReference>
<evidence type="ECO:0000259" key="6">
    <source>
        <dbReference type="Pfam" id="PF08281"/>
    </source>
</evidence>
<dbReference type="RefSeq" id="WP_156627088.1">
    <property type="nucleotide sequence ID" value="NZ_CACRTO010000037.1"/>
</dbReference>
<dbReference type="PANTHER" id="PTHR43133:SF51">
    <property type="entry name" value="RNA POLYMERASE SIGMA FACTOR"/>
    <property type="match status" value="1"/>
</dbReference>
<dbReference type="GO" id="GO:0016987">
    <property type="term" value="F:sigma factor activity"/>
    <property type="evidence" value="ECO:0007669"/>
    <property type="project" value="UniProtKB-KW"/>
</dbReference>
<dbReference type="InterPro" id="IPR013249">
    <property type="entry name" value="RNA_pol_sigma70_r4_t2"/>
</dbReference>
<keyword evidence="2" id="KW-0805">Transcription regulation</keyword>
<keyword evidence="3" id="KW-0731">Sigma factor</keyword>